<accession>A0AAU9JPG1</accession>
<keyword evidence="2" id="KW-1185">Reference proteome</keyword>
<reference evidence="1" key="1">
    <citation type="submission" date="2021-09" db="EMBL/GenBank/DDBJ databases">
        <authorList>
            <consortium name="AG Swart"/>
            <person name="Singh M."/>
            <person name="Singh A."/>
            <person name="Seah K."/>
            <person name="Emmerich C."/>
        </authorList>
    </citation>
    <scope>NUCLEOTIDE SEQUENCE</scope>
    <source>
        <strain evidence="1">ATCC30299</strain>
    </source>
</reference>
<gene>
    <name evidence="1" type="ORF">BSTOLATCC_MIC49337</name>
</gene>
<organism evidence="1 2">
    <name type="scientific">Blepharisma stoltei</name>
    <dbReference type="NCBI Taxonomy" id="1481888"/>
    <lineage>
        <taxon>Eukaryota</taxon>
        <taxon>Sar</taxon>
        <taxon>Alveolata</taxon>
        <taxon>Ciliophora</taxon>
        <taxon>Postciliodesmatophora</taxon>
        <taxon>Heterotrichea</taxon>
        <taxon>Heterotrichida</taxon>
        <taxon>Blepharismidae</taxon>
        <taxon>Blepharisma</taxon>
    </lineage>
</organism>
<dbReference type="AlphaFoldDB" id="A0AAU9JPG1"/>
<proteinExistence type="predicted"/>
<protein>
    <submittedName>
        <fullName evidence="1">Uncharacterized protein</fullName>
    </submittedName>
</protein>
<dbReference type="Proteomes" id="UP001162131">
    <property type="component" value="Unassembled WGS sequence"/>
</dbReference>
<dbReference type="EMBL" id="CAJZBQ010000048">
    <property type="protein sequence ID" value="CAG9329716.1"/>
    <property type="molecule type" value="Genomic_DNA"/>
</dbReference>
<sequence length="76" mass="9126">MREKVLFEFVSFILSFPKVIIGENSWVSKSWCFSKFKAISLVSDWILIYNNEILLKNIFLIKFRTLYFFAIIPIRI</sequence>
<evidence type="ECO:0000313" key="2">
    <source>
        <dbReference type="Proteomes" id="UP001162131"/>
    </source>
</evidence>
<comment type="caution">
    <text evidence="1">The sequence shown here is derived from an EMBL/GenBank/DDBJ whole genome shotgun (WGS) entry which is preliminary data.</text>
</comment>
<name>A0AAU9JPG1_9CILI</name>
<evidence type="ECO:0000313" key="1">
    <source>
        <dbReference type="EMBL" id="CAG9329716.1"/>
    </source>
</evidence>